<proteinExistence type="predicted"/>
<dbReference type="InterPro" id="IPR036291">
    <property type="entry name" value="NAD(P)-bd_dom_sf"/>
</dbReference>
<sequence length="331" mass="35590">MPGLMIKELKSPLELCDYDLGELKPGYAKIEMKAAALNHRDYWITQGMYPGIELPKVLGSDGAGIVTHFGSDTDNSWLNQEVIINPGWDWGASEAAQSAEFTILGMPHNGTFTSHMHVPVETLRAKPKHLSWEEAAALPLAGVTAFRATMSQGQLRPGEKVLVSGIGGGVATLALQFAVAIGADVAVTSSSPEKLAKAKELGAVAGFNYREEGWHKKAAEEFGRPNLIIDSAAGKGYANLISLAAPGGRIVNYGATTGPPETIDMFKVFWNQLKLIGSTMGSPADFRGMLQLVDKHQIRPVIDQVFSLAQGSEALSRMEQGEQFGKIVLRM</sequence>
<evidence type="ECO:0000313" key="3">
    <source>
        <dbReference type="Proteomes" id="UP000240009"/>
    </source>
</evidence>
<feature type="domain" description="Enoyl reductase (ER)" evidence="1">
    <location>
        <begin position="8"/>
        <end position="329"/>
    </location>
</feature>
<comment type="caution">
    <text evidence="2">The sequence shown here is derived from an EMBL/GenBank/DDBJ whole genome shotgun (WGS) entry which is preliminary data.</text>
</comment>
<dbReference type="Pfam" id="PF00107">
    <property type="entry name" value="ADH_zinc_N"/>
    <property type="match status" value="1"/>
</dbReference>
<dbReference type="PANTHER" id="PTHR45033:SF3">
    <property type="entry name" value="DEHYDROGENASE, PUTATIVE (AFU_ORTHOLOGUE AFUA_2G13270)-RELATED"/>
    <property type="match status" value="1"/>
</dbReference>
<dbReference type="InterPro" id="IPR013154">
    <property type="entry name" value="ADH-like_N"/>
</dbReference>
<gene>
    <name evidence="2" type="ORF">C5Y96_11930</name>
</gene>
<dbReference type="Pfam" id="PF08240">
    <property type="entry name" value="ADH_N"/>
    <property type="match status" value="1"/>
</dbReference>
<dbReference type="RefSeq" id="WP_105353468.1">
    <property type="nucleotide sequence ID" value="NZ_PUIA01000037.1"/>
</dbReference>
<dbReference type="EMBL" id="PUIA01000037">
    <property type="protein sequence ID" value="PQO31062.1"/>
    <property type="molecule type" value="Genomic_DNA"/>
</dbReference>
<protein>
    <submittedName>
        <fullName evidence="2">Alcohol dehydrogenase</fullName>
    </submittedName>
</protein>
<dbReference type="SUPFAM" id="SSF50129">
    <property type="entry name" value="GroES-like"/>
    <property type="match status" value="1"/>
</dbReference>
<organism evidence="2 3">
    <name type="scientific">Blastopirellula marina</name>
    <dbReference type="NCBI Taxonomy" id="124"/>
    <lineage>
        <taxon>Bacteria</taxon>
        <taxon>Pseudomonadati</taxon>
        <taxon>Planctomycetota</taxon>
        <taxon>Planctomycetia</taxon>
        <taxon>Pirellulales</taxon>
        <taxon>Pirellulaceae</taxon>
        <taxon>Blastopirellula</taxon>
    </lineage>
</organism>
<dbReference type="AlphaFoldDB" id="A0A2S8FFY1"/>
<dbReference type="Proteomes" id="UP000240009">
    <property type="component" value="Unassembled WGS sequence"/>
</dbReference>
<dbReference type="Gene3D" id="3.90.180.10">
    <property type="entry name" value="Medium-chain alcohol dehydrogenases, catalytic domain"/>
    <property type="match status" value="1"/>
</dbReference>
<evidence type="ECO:0000313" key="2">
    <source>
        <dbReference type="EMBL" id="PQO31062.1"/>
    </source>
</evidence>
<dbReference type="SMART" id="SM00829">
    <property type="entry name" value="PKS_ER"/>
    <property type="match status" value="1"/>
</dbReference>
<evidence type="ECO:0000259" key="1">
    <source>
        <dbReference type="SMART" id="SM00829"/>
    </source>
</evidence>
<dbReference type="InterPro" id="IPR011032">
    <property type="entry name" value="GroES-like_sf"/>
</dbReference>
<reference evidence="2 3" key="1">
    <citation type="submission" date="2018-02" db="EMBL/GenBank/DDBJ databases">
        <title>Comparative genomes isolates from brazilian mangrove.</title>
        <authorList>
            <person name="Araujo J.E."/>
            <person name="Taketani R.G."/>
            <person name="Silva M.C.P."/>
            <person name="Loureco M.V."/>
            <person name="Andreote F.D."/>
        </authorList>
    </citation>
    <scope>NUCLEOTIDE SEQUENCE [LARGE SCALE GENOMIC DNA]</scope>
    <source>
        <strain evidence="2 3">HEX-2 MGV</strain>
    </source>
</reference>
<name>A0A2S8FFY1_9BACT</name>
<dbReference type="InterPro" id="IPR052711">
    <property type="entry name" value="Zinc_ADH-like"/>
</dbReference>
<dbReference type="OrthoDB" id="9787435at2"/>
<dbReference type="SUPFAM" id="SSF51735">
    <property type="entry name" value="NAD(P)-binding Rossmann-fold domains"/>
    <property type="match status" value="1"/>
</dbReference>
<dbReference type="InterPro" id="IPR013149">
    <property type="entry name" value="ADH-like_C"/>
</dbReference>
<dbReference type="GO" id="GO:0016491">
    <property type="term" value="F:oxidoreductase activity"/>
    <property type="evidence" value="ECO:0007669"/>
    <property type="project" value="InterPro"/>
</dbReference>
<dbReference type="PANTHER" id="PTHR45033">
    <property type="match status" value="1"/>
</dbReference>
<accession>A0A2S8FFY1</accession>
<dbReference type="Gene3D" id="3.40.50.720">
    <property type="entry name" value="NAD(P)-binding Rossmann-like Domain"/>
    <property type="match status" value="1"/>
</dbReference>
<dbReference type="InterPro" id="IPR020843">
    <property type="entry name" value="ER"/>
</dbReference>